<dbReference type="GO" id="GO:0003950">
    <property type="term" value="F:NAD+ poly-ADP-ribosyltransferase activity"/>
    <property type="evidence" value="ECO:0007669"/>
    <property type="project" value="UniProtKB-UniRule"/>
</dbReference>
<dbReference type="EC" id="2.4.2.-" evidence="17"/>
<dbReference type="Pfam" id="PF05406">
    <property type="entry name" value="WGR"/>
    <property type="match status" value="1"/>
</dbReference>
<feature type="domain" description="PARP catalytic" evidence="19">
    <location>
        <begin position="345"/>
        <end position="572"/>
    </location>
</feature>
<dbReference type="PROSITE" id="PS51060">
    <property type="entry name" value="PARP_ALPHA_HD"/>
    <property type="match status" value="1"/>
</dbReference>
<keyword evidence="2 17" id="KW-0328">Glycosyltransferase</keyword>
<evidence type="ECO:0000256" key="17">
    <source>
        <dbReference type="RuleBase" id="RU362114"/>
    </source>
</evidence>
<dbReference type="GO" id="GO:0006302">
    <property type="term" value="P:double-strand break repair"/>
    <property type="evidence" value="ECO:0007669"/>
    <property type="project" value="TreeGrafter"/>
</dbReference>
<dbReference type="GO" id="GO:0016779">
    <property type="term" value="F:nucleotidyltransferase activity"/>
    <property type="evidence" value="ECO:0007669"/>
    <property type="project" value="UniProtKB-KW"/>
</dbReference>
<dbReference type="InterPro" id="IPR012317">
    <property type="entry name" value="Poly(ADP-ribose)pol_cat_dom"/>
</dbReference>
<evidence type="ECO:0000256" key="9">
    <source>
        <dbReference type="ARBA" id="ARBA00022771"/>
    </source>
</evidence>
<keyword evidence="7" id="KW-0227">DNA damage</keyword>
<feature type="region of interest" description="Disordered" evidence="18">
    <location>
        <begin position="1"/>
        <end position="54"/>
    </location>
</feature>
<dbReference type="Pfam" id="PF00644">
    <property type="entry name" value="PARP"/>
    <property type="match status" value="1"/>
</dbReference>
<dbReference type="PROSITE" id="PS51977">
    <property type="entry name" value="WGR"/>
    <property type="match status" value="1"/>
</dbReference>
<keyword evidence="5" id="KW-0479">Metal-binding</keyword>
<evidence type="ECO:0000256" key="7">
    <source>
        <dbReference type="ARBA" id="ARBA00022763"/>
    </source>
</evidence>
<keyword evidence="6" id="KW-0677">Repeat</keyword>
<keyword evidence="11 17" id="KW-0520">NAD</keyword>
<dbReference type="Gene3D" id="1.20.142.10">
    <property type="entry name" value="Poly(ADP-ribose) polymerase, regulatory domain"/>
    <property type="match status" value="1"/>
</dbReference>
<evidence type="ECO:0000256" key="5">
    <source>
        <dbReference type="ARBA" id="ARBA00022723"/>
    </source>
</evidence>
<dbReference type="GO" id="GO:0003677">
    <property type="term" value="F:DNA binding"/>
    <property type="evidence" value="ECO:0007669"/>
    <property type="project" value="UniProtKB-KW"/>
</dbReference>
<proteinExistence type="evidence at transcript level"/>
<dbReference type="CDD" id="cd08003">
    <property type="entry name" value="WGR_PARP2_like"/>
    <property type="match status" value="1"/>
</dbReference>
<evidence type="ECO:0000256" key="1">
    <source>
        <dbReference type="ARBA" id="ARBA00004123"/>
    </source>
</evidence>
<evidence type="ECO:0000256" key="8">
    <source>
        <dbReference type="ARBA" id="ARBA00022765"/>
    </source>
</evidence>
<evidence type="ECO:0000256" key="3">
    <source>
        <dbReference type="ARBA" id="ARBA00022679"/>
    </source>
</evidence>
<evidence type="ECO:0000259" key="21">
    <source>
        <dbReference type="PROSITE" id="PS51977"/>
    </source>
</evidence>
<keyword evidence="4" id="KW-0548">Nucleotidyltransferase</keyword>
<keyword evidence="13" id="KW-0234">DNA repair</keyword>
<dbReference type="PANTHER" id="PTHR10459">
    <property type="entry name" value="DNA LIGASE"/>
    <property type="match status" value="1"/>
</dbReference>
<evidence type="ECO:0000259" key="20">
    <source>
        <dbReference type="PROSITE" id="PS51060"/>
    </source>
</evidence>
<dbReference type="SUPFAM" id="SSF47587">
    <property type="entry name" value="Domain of poly(ADP-ribose) polymerase"/>
    <property type="match status" value="1"/>
</dbReference>
<dbReference type="GO" id="GO:0008270">
    <property type="term" value="F:zinc ion binding"/>
    <property type="evidence" value="ECO:0007669"/>
    <property type="project" value="UniProtKB-KW"/>
</dbReference>
<name>A0A6F9DNV9_9ASCI</name>
<keyword evidence="9" id="KW-0863">Zinc-finger</keyword>
<feature type="compositionally biased region" description="Basic residues" evidence="18">
    <location>
        <begin position="1"/>
        <end position="14"/>
    </location>
</feature>
<comment type="subcellular location">
    <subcellularLocation>
        <location evidence="1">Nucleus</location>
    </subcellularLocation>
</comment>
<keyword evidence="8" id="KW-0013">ADP-ribosylation</keyword>
<evidence type="ECO:0000256" key="6">
    <source>
        <dbReference type="ARBA" id="ARBA00022737"/>
    </source>
</evidence>
<keyword evidence="14" id="KW-0539">Nucleus</keyword>
<evidence type="ECO:0000256" key="14">
    <source>
        <dbReference type="ARBA" id="ARBA00023242"/>
    </source>
</evidence>
<dbReference type="FunFam" id="1.20.142.10:FF:000001">
    <property type="entry name" value="Poly [ADP-ribose] polymerase"/>
    <property type="match status" value="1"/>
</dbReference>
<evidence type="ECO:0000256" key="12">
    <source>
        <dbReference type="ARBA" id="ARBA00023125"/>
    </source>
</evidence>
<dbReference type="SMART" id="SM00773">
    <property type="entry name" value="WGR"/>
    <property type="match status" value="1"/>
</dbReference>
<keyword evidence="3 17" id="KW-0808">Transferase</keyword>
<dbReference type="InterPro" id="IPR050800">
    <property type="entry name" value="ARTD/PARP"/>
</dbReference>
<evidence type="ECO:0000259" key="19">
    <source>
        <dbReference type="PROSITE" id="PS51059"/>
    </source>
</evidence>
<sequence length="572" mass="65739">MSQRPTRRSTRNKPVKQEPEAPLQERQNQTNNNDHKLKRKKRQSAQPVEVKKQKKTNNVEVKIKQEVELDKTSEEVVNKTITFKGVVPVDEECIRCQKNYHVYVNGESVYNAMLNQTNVGRNNNKYYLIQLLKHDSKPQYFTWFRWGRVGKIAGTNLQELPLNRAIEVFEKKFLDKTKNLWEMRNCFEKFDGKYDLLEMDYGDNQLPEKVEPKLQPKIESKLSKELQDLISMIFDQTEFEASVKEMQYNIKRAPLGKLNDKQIKAGYSTLKRLEKCLQKKNHKGIVEACNEFYTRIPHDFGMKRPPVIHSVAEMKPKLELLQALSDIKVAITIIDETNSKCPKENPLDSHYRSLQCELSALPSDSPEFKLIQLYASNTHASTHRNYNLKVENVFSVCKSEADKTFRTDLGNCMLLWHGSRLTNWCSILQQGLRIAPPEAPSTGYMFGKGVYFADMVSKSANYCFASTRQSTGFVLLCDVALGNTCDKLAADYEADKMPSGFHATKGLGKTQPNPKENLITDNGKVVVPCGKPVTVNEAKSSALLYNEYVVYNVNQIRPRYLVQLRFDFMQGW</sequence>
<comment type="catalytic activity">
    <reaction evidence="16">
        <text>NAD(+) + (ADP-D-ribosyl)n-acceptor = nicotinamide + (ADP-D-ribosyl)n+1-acceptor + H(+).</text>
        <dbReference type="EC" id="2.4.2.30"/>
    </reaction>
</comment>
<evidence type="ECO:0000256" key="16">
    <source>
        <dbReference type="ARBA" id="ARBA00033987"/>
    </source>
</evidence>
<evidence type="ECO:0000256" key="10">
    <source>
        <dbReference type="ARBA" id="ARBA00022833"/>
    </source>
</evidence>
<dbReference type="InterPro" id="IPR036616">
    <property type="entry name" value="Poly(ADP-ribose)pol_reg_dom_sf"/>
</dbReference>
<protein>
    <recommendedName>
        <fullName evidence="17">Poly [ADP-ribose] polymerase</fullName>
        <shortName evidence="17">PARP</shortName>
        <ecNumber evidence="17">2.4.2.-</ecNumber>
    </recommendedName>
</protein>
<dbReference type="SUPFAM" id="SSF142921">
    <property type="entry name" value="WGR domain-like"/>
    <property type="match status" value="1"/>
</dbReference>
<dbReference type="InterPro" id="IPR008893">
    <property type="entry name" value="WGR_domain"/>
</dbReference>
<feature type="domain" description="WGR" evidence="21">
    <location>
        <begin position="99"/>
        <end position="194"/>
    </location>
</feature>
<evidence type="ECO:0000256" key="4">
    <source>
        <dbReference type="ARBA" id="ARBA00022695"/>
    </source>
</evidence>
<evidence type="ECO:0000256" key="15">
    <source>
        <dbReference type="ARBA" id="ARBA00024347"/>
    </source>
</evidence>
<dbReference type="InterPro" id="IPR036930">
    <property type="entry name" value="WGR_dom_sf"/>
</dbReference>
<dbReference type="SUPFAM" id="SSF56399">
    <property type="entry name" value="ADP-ribosylation"/>
    <property type="match status" value="1"/>
</dbReference>
<dbReference type="FunFam" id="3.90.228.10:FF:000002">
    <property type="entry name" value="Poly [ADP-ribose] polymerase"/>
    <property type="match status" value="1"/>
</dbReference>
<dbReference type="AlphaFoldDB" id="A0A6F9DNV9"/>
<dbReference type="GO" id="GO:0005730">
    <property type="term" value="C:nucleolus"/>
    <property type="evidence" value="ECO:0007669"/>
    <property type="project" value="TreeGrafter"/>
</dbReference>
<dbReference type="InterPro" id="IPR004102">
    <property type="entry name" value="Poly(ADP-ribose)pol_reg_dom"/>
</dbReference>
<accession>A0A6F9DNV9</accession>
<evidence type="ECO:0000256" key="2">
    <source>
        <dbReference type="ARBA" id="ARBA00022676"/>
    </source>
</evidence>
<dbReference type="PROSITE" id="PS51059">
    <property type="entry name" value="PARP_CATALYTIC"/>
    <property type="match status" value="1"/>
</dbReference>
<dbReference type="Pfam" id="PF02877">
    <property type="entry name" value="PARP_reg"/>
    <property type="match status" value="1"/>
</dbReference>
<dbReference type="GO" id="GO:1990404">
    <property type="term" value="F:NAD+-protein mono-ADP-ribosyltransferase activity"/>
    <property type="evidence" value="ECO:0007669"/>
    <property type="project" value="TreeGrafter"/>
</dbReference>
<evidence type="ECO:0000256" key="11">
    <source>
        <dbReference type="ARBA" id="ARBA00023027"/>
    </source>
</evidence>
<dbReference type="CDD" id="cd01437">
    <property type="entry name" value="parp_like"/>
    <property type="match status" value="1"/>
</dbReference>
<comment type="similarity">
    <text evidence="15">Belongs to the ARTD/PARP family.</text>
</comment>
<keyword evidence="12" id="KW-0238">DNA-binding</keyword>
<dbReference type="Gene3D" id="3.90.228.10">
    <property type="match status" value="1"/>
</dbReference>
<reference evidence="22" key="1">
    <citation type="submission" date="2020-04" db="EMBL/GenBank/DDBJ databases">
        <authorList>
            <person name="Neveu A P."/>
        </authorList>
    </citation>
    <scope>NUCLEOTIDE SEQUENCE</scope>
    <source>
        <tissue evidence="22">Whole embryo</tissue>
    </source>
</reference>
<dbReference type="GO" id="GO:0070212">
    <property type="term" value="P:protein poly-ADP-ribosylation"/>
    <property type="evidence" value="ECO:0007669"/>
    <property type="project" value="TreeGrafter"/>
</dbReference>
<gene>
    <name evidence="22" type="primary">Parp2</name>
</gene>
<evidence type="ECO:0000256" key="13">
    <source>
        <dbReference type="ARBA" id="ARBA00023204"/>
    </source>
</evidence>
<organism evidence="22">
    <name type="scientific">Phallusia mammillata</name>
    <dbReference type="NCBI Taxonomy" id="59560"/>
    <lineage>
        <taxon>Eukaryota</taxon>
        <taxon>Metazoa</taxon>
        <taxon>Chordata</taxon>
        <taxon>Tunicata</taxon>
        <taxon>Ascidiacea</taxon>
        <taxon>Phlebobranchia</taxon>
        <taxon>Ascidiidae</taxon>
        <taxon>Phallusia</taxon>
    </lineage>
</organism>
<keyword evidence="10" id="KW-0862">Zinc</keyword>
<feature type="domain" description="PARP alpha-helical" evidence="20">
    <location>
        <begin position="219"/>
        <end position="335"/>
    </location>
</feature>
<evidence type="ECO:0000256" key="18">
    <source>
        <dbReference type="SAM" id="MobiDB-lite"/>
    </source>
</evidence>
<evidence type="ECO:0000313" key="22">
    <source>
        <dbReference type="EMBL" id="CAB3264666.1"/>
    </source>
</evidence>
<dbReference type="PANTHER" id="PTHR10459:SF60">
    <property type="entry name" value="POLY [ADP-RIBOSE] POLYMERASE 2"/>
    <property type="match status" value="1"/>
</dbReference>
<dbReference type="EMBL" id="LR788804">
    <property type="protein sequence ID" value="CAB3264666.1"/>
    <property type="molecule type" value="mRNA"/>
</dbReference>